<reference evidence="3" key="1">
    <citation type="submission" date="2008-12" db="EMBL/GenBank/DDBJ databases">
        <title>Complete sequence of Chloroflexus aggregans DSM 9485.</title>
        <authorList>
            <consortium name="US DOE Joint Genome Institute"/>
            <person name="Lucas S."/>
            <person name="Copeland A."/>
            <person name="Lapidus A."/>
            <person name="Glavina del Rio T."/>
            <person name="Dalin E."/>
            <person name="Tice H."/>
            <person name="Pitluck S."/>
            <person name="Foster B."/>
            <person name="Larimer F."/>
            <person name="Land M."/>
            <person name="Hauser L."/>
            <person name="Kyrpides N."/>
            <person name="Mikhailova N."/>
            <person name="Bryant D."/>
            <person name="Richardson P."/>
        </authorList>
    </citation>
    <scope>NUCLEOTIDE SEQUENCE</scope>
    <source>
        <strain evidence="3">DSM 9485</strain>
    </source>
</reference>
<evidence type="ECO:0000313" key="4">
    <source>
        <dbReference type="Proteomes" id="UP000002508"/>
    </source>
</evidence>
<dbReference type="EMBL" id="CP001337">
    <property type="protein sequence ID" value="ACL23719.1"/>
    <property type="molecule type" value="Genomic_DNA"/>
</dbReference>
<dbReference type="InterPro" id="IPR001296">
    <property type="entry name" value="Glyco_trans_1"/>
</dbReference>
<dbReference type="AlphaFoldDB" id="B8G5K8"/>
<dbReference type="Proteomes" id="UP000002508">
    <property type="component" value="Chromosome"/>
</dbReference>
<dbReference type="Pfam" id="PF00534">
    <property type="entry name" value="Glycos_transf_1"/>
    <property type="match status" value="1"/>
</dbReference>
<keyword evidence="4" id="KW-1185">Reference proteome</keyword>
<dbReference type="GO" id="GO:0016757">
    <property type="term" value="F:glycosyltransferase activity"/>
    <property type="evidence" value="ECO:0007669"/>
    <property type="project" value="InterPro"/>
</dbReference>
<proteinExistence type="predicted"/>
<keyword evidence="3" id="KW-0808">Transferase</keyword>
<dbReference type="CAZy" id="GT4">
    <property type="family name" value="Glycosyltransferase Family 4"/>
</dbReference>
<dbReference type="CDD" id="cd03801">
    <property type="entry name" value="GT4_PimA-like"/>
    <property type="match status" value="1"/>
</dbReference>
<dbReference type="RefSeq" id="WP_012616085.1">
    <property type="nucleotide sequence ID" value="NC_011831.1"/>
</dbReference>
<accession>B8G5K8</accession>
<dbReference type="SUPFAM" id="SSF53756">
    <property type="entry name" value="UDP-Glycosyltransferase/glycogen phosphorylase"/>
    <property type="match status" value="1"/>
</dbReference>
<name>B8G5K8_CHLAD</name>
<dbReference type="HOGENOM" id="CLU_747399_0_0_0"/>
<evidence type="ECO:0000259" key="1">
    <source>
        <dbReference type="Pfam" id="PF00534"/>
    </source>
</evidence>
<dbReference type="PANTHER" id="PTHR12526">
    <property type="entry name" value="GLYCOSYLTRANSFERASE"/>
    <property type="match status" value="1"/>
</dbReference>
<protein>
    <submittedName>
        <fullName evidence="3">Glycosyl transferase group 1</fullName>
    </submittedName>
</protein>
<dbReference type="eggNOG" id="COG0438">
    <property type="taxonomic scope" value="Bacteria"/>
</dbReference>
<dbReference type="STRING" id="326427.Cagg_0795"/>
<evidence type="ECO:0000259" key="2">
    <source>
        <dbReference type="Pfam" id="PF13439"/>
    </source>
</evidence>
<evidence type="ECO:0000313" key="3">
    <source>
        <dbReference type="EMBL" id="ACL23719.1"/>
    </source>
</evidence>
<dbReference type="Pfam" id="PF13439">
    <property type="entry name" value="Glyco_transf_4"/>
    <property type="match status" value="1"/>
</dbReference>
<dbReference type="OrthoDB" id="9775208at2"/>
<dbReference type="PANTHER" id="PTHR12526:SF590">
    <property type="entry name" value="ALPHA-MALTOSE-1-PHOSPHATE SYNTHASE"/>
    <property type="match status" value="1"/>
</dbReference>
<gene>
    <name evidence="3" type="ordered locus">Cagg_0795</name>
</gene>
<dbReference type="KEGG" id="cag:Cagg_0795"/>
<dbReference type="Gene3D" id="3.40.50.2000">
    <property type="entry name" value="Glycogen Phosphorylase B"/>
    <property type="match status" value="2"/>
</dbReference>
<sequence length="368" mass="41729">MSNRWSRTLIVATNSPAPWLAEAVRAGKHQRVDYLELADRFGSRHVDYAIVRHNRLLYHLENLLRMDLRLAWQVVQLIKRERYQAVISLSERVGIPLALLLPRQIRHLVIFHHGMSQQKLRLIKGLGLQRRWDMIAAISRAEANGMREVLALPAERVVPLHTPIDTTFFQPQPNERPASVVQSLGLSHRDFATFIEAMRRLPHIPCHLRIGSSWVEGKAGHEDQKLPDNISLQPFVPPDQLRNCYMKSRIIVVPIKASTQWSAGCTSVQAAQAMSRPVIATRRPGLSEYVIEGETALLVEPGSVEQMVTAISTLWNDPVRAEAMGQAGRQLMEERFTIDQWLARVTELVERMMANAAYKGMAMNTGIE</sequence>
<dbReference type="InterPro" id="IPR028098">
    <property type="entry name" value="Glyco_trans_4-like_N"/>
</dbReference>
<organism evidence="3 4">
    <name type="scientific">Chloroflexus aggregans (strain MD-66 / DSM 9485)</name>
    <dbReference type="NCBI Taxonomy" id="326427"/>
    <lineage>
        <taxon>Bacteria</taxon>
        <taxon>Bacillati</taxon>
        <taxon>Chloroflexota</taxon>
        <taxon>Chloroflexia</taxon>
        <taxon>Chloroflexales</taxon>
        <taxon>Chloroflexineae</taxon>
        <taxon>Chloroflexaceae</taxon>
        <taxon>Chloroflexus</taxon>
    </lineage>
</organism>
<feature type="domain" description="Glycosyltransferase subfamily 4-like N-terminal" evidence="2">
    <location>
        <begin position="43"/>
        <end position="167"/>
    </location>
</feature>
<feature type="domain" description="Glycosyl transferase family 1" evidence="1">
    <location>
        <begin position="189"/>
        <end position="330"/>
    </location>
</feature>